<keyword evidence="2" id="KW-1185">Reference proteome</keyword>
<comment type="caution">
    <text evidence="1">The sequence shown here is derived from an EMBL/GenBank/DDBJ whole genome shotgun (WGS) entry which is preliminary data.</text>
</comment>
<proteinExistence type="predicted"/>
<dbReference type="STRING" id="1408250.Q760_15120"/>
<evidence type="ECO:0008006" key="3">
    <source>
        <dbReference type="Google" id="ProtNLM"/>
    </source>
</evidence>
<reference evidence="1 2" key="1">
    <citation type="submission" date="2013-10" db="EMBL/GenBank/DDBJ databases">
        <authorList>
            <person name="Wang G."/>
            <person name="Zhuang W."/>
        </authorList>
    </citation>
    <scope>NUCLEOTIDE SEQUENCE [LARGE SCALE GENOMIC DNA]</scope>
    <source>
        <strain evidence="1 2">DSM 20118</strain>
    </source>
</reference>
<organism evidence="1 2">
    <name type="scientific">Cellulomonas cellasea DSM 20118</name>
    <dbReference type="NCBI Taxonomy" id="1408250"/>
    <lineage>
        <taxon>Bacteria</taxon>
        <taxon>Bacillati</taxon>
        <taxon>Actinomycetota</taxon>
        <taxon>Actinomycetes</taxon>
        <taxon>Micrococcales</taxon>
        <taxon>Cellulomonadaceae</taxon>
        <taxon>Cellulomonas</taxon>
    </lineage>
</organism>
<accession>A0A0A0B5M8</accession>
<dbReference type="EMBL" id="AXNT01000063">
    <property type="protein sequence ID" value="KGM02160.1"/>
    <property type="molecule type" value="Genomic_DNA"/>
</dbReference>
<dbReference type="AlphaFoldDB" id="A0A0A0B5M8"/>
<gene>
    <name evidence="1" type="ORF">Q760_15120</name>
</gene>
<name>A0A0A0B5M8_9CELL</name>
<dbReference type="RefSeq" id="WP_169744020.1">
    <property type="nucleotide sequence ID" value="NZ_AXNT01000063.1"/>
</dbReference>
<protein>
    <recommendedName>
        <fullName evidence="3">Insertion element protein</fullName>
    </recommendedName>
</protein>
<evidence type="ECO:0000313" key="1">
    <source>
        <dbReference type="EMBL" id="KGM02160.1"/>
    </source>
</evidence>
<evidence type="ECO:0000313" key="2">
    <source>
        <dbReference type="Proteomes" id="UP000029833"/>
    </source>
</evidence>
<dbReference type="Proteomes" id="UP000029833">
    <property type="component" value="Unassembled WGS sequence"/>
</dbReference>
<sequence length="52" mass="5643">MSETDSGHVTAYYCPFCASQDLRPAGPRGGDWECRGCTRVFSVRFLGLVVGS</sequence>